<evidence type="ECO:0000256" key="3">
    <source>
        <dbReference type="ARBA" id="ARBA00004979"/>
    </source>
</evidence>
<accession>A0A3N2CQN5</accession>
<dbReference type="GO" id="GO:0030170">
    <property type="term" value="F:pyridoxal phosphate binding"/>
    <property type="evidence" value="ECO:0007669"/>
    <property type="project" value="InterPro"/>
</dbReference>
<feature type="domain" description="Tryptophan synthase beta chain-like PALP" evidence="17">
    <location>
        <begin position="51"/>
        <end position="345"/>
    </location>
</feature>
<dbReference type="SUPFAM" id="SSF53686">
    <property type="entry name" value="Tryptophan synthase beta subunit-like PLP-dependent enzymes"/>
    <property type="match status" value="1"/>
</dbReference>
<evidence type="ECO:0000313" key="19">
    <source>
        <dbReference type="Proteomes" id="UP000281738"/>
    </source>
</evidence>
<dbReference type="GO" id="GO:0003941">
    <property type="term" value="F:L-serine ammonia-lyase activity"/>
    <property type="evidence" value="ECO:0007669"/>
    <property type="project" value="TreeGrafter"/>
</dbReference>
<dbReference type="AlphaFoldDB" id="A0A3N2CQN5"/>
<keyword evidence="9 13" id="KW-0663">Pyridoxal phosphate</keyword>
<feature type="binding site" evidence="14">
    <location>
        <position position="114"/>
    </location>
    <ligand>
        <name>pyridoxal 5'-phosphate</name>
        <dbReference type="ChEBI" id="CHEBI:597326"/>
    </ligand>
</feature>
<dbReference type="InterPro" id="IPR004450">
    <property type="entry name" value="Thr_synthase-like"/>
</dbReference>
<dbReference type="EC" id="4.2.3.1" evidence="5 12"/>
<organism evidence="18 19">
    <name type="scientific">Nocardioides aurantiacus</name>
    <dbReference type="NCBI Taxonomy" id="86796"/>
    <lineage>
        <taxon>Bacteria</taxon>
        <taxon>Bacillati</taxon>
        <taxon>Actinomycetota</taxon>
        <taxon>Actinomycetes</taxon>
        <taxon>Propionibacteriales</taxon>
        <taxon>Nocardioidaceae</taxon>
        <taxon>Nocardioides</taxon>
    </lineage>
</organism>
<evidence type="ECO:0000256" key="8">
    <source>
        <dbReference type="ARBA" id="ARBA00022697"/>
    </source>
</evidence>
<evidence type="ECO:0000256" key="4">
    <source>
        <dbReference type="ARBA" id="ARBA00005517"/>
    </source>
</evidence>
<dbReference type="FunFam" id="3.40.50.1100:FF:000014">
    <property type="entry name" value="Threonine synthase"/>
    <property type="match status" value="1"/>
</dbReference>
<dbReference type="GO" id="GO:0004795">
    <property type="term" value="F:threonine synthase activity"/>
    <property type="evidence" value="ECO:0007669"/>
    <property type="project" value="UniProtKB-UniRule"/>
</dbReference>
<evidence type="ECO:0000256" key="15">
    <source>
        <dbReference type="PIRSR" id="PIRSR038945-2"/>
    </source>
</evidence>
<evidence type="ECO:0000256" key="7">
    <source>
        <dbReference type="ARBA" id="ARBA00022605"/>
    </source>
</evidence>
<keyword evidence="8 13" id="KW-0791">Threonine biosynthesis</keyword>
<feature type="modified residue" description="N6-(pyridoxal phosphate)lysine" evidence="15">
    <location>
        <position position="88"/>
    </location>
</feature>
<evidence type="ECO:0000256" key="11">
    <source>
        <dbReference type="ARBA" id="ARBA00049144"/>
    </source>
</evidence>
<dbReference type="InterPro" id="IPR036052">
    <property type="entry name" value="TrpB-like_PALP_sf"/>
</dbReference>
<dbReference type="Pfam" id="PF00291">
    <property type="entry name" value="PALP"/>
    <property type="match status" value="1"/>
</dbReference>
<dbReference type="CDD" id="cd01563">
    <property type="entry name" value="Thr-synth_1"/>
    <property type="match status" value="1"/>
</dbReference>
<evidence type="ECO:0000256" key="10">
    <source>
        <dbReference type="ARBA" id="ARBA00023239"/>
    </source>
</evidence>
<comment type="cofactor">
    <cofactor evidence="1 13 14">
        <name>pyridoxal 5'-phosphate</name>
        <dbReference type="ChEBI" id="CHEBI:597326"/>
    </cofactor>
</comment>
<dbReference type="PANTHER" id="PTHR48078">
    <property type="entry name" value="THREONINE DEHYDRATASE, MITOCHONDRIAL-RELATED"/>
    <property type="match status" value="1"/>
</dbReference>
<dbReference type="Proteomes" id="UP000281738">
    <property type="component" value="Unassembled WGS sequence"/>
</dbReference>
<dbReference type="PROSITE" id="PS00165">
    <property type="entry name" value="DEHYDRATASE_SER_THR"/>
    <property type="match status" value="1"/>
</dbReference>
<comment type="caution">
    <text evidence="18">The sequence shown here is derived from an EMBL/GenBank/DDBJ whole genome shotgun (WGS) entry which is preliminary data.</text>
</comment>
<dbReference type="PIRSF" id="PIRSF038945">
    <property type="entry name" value="Thr_synthase"/>
    <property type="match status" value="1"/>
</dbReference>
<reference evidence="18 19" key="1">
    <citation type="submission" date="2018-11" db="EMBL/GenBank/DDBJ databases">
        <title>Sequencing the genomes of 1000 actinobacteria strains.</title>
        <authorList>
            <person name="Klenk H.-P."/>
        </authorList>
    </citation>
    <scope>NUCLEOTIDE SEQUENCE [LARGE SCALE GENOMIC DNA]</scope>
    <source>
        <strain evidence="18 19">DSM 12652</strain>
    </source>
</reference>
<dbReference type="FunFam" id="3.40.50.1100:FF:000013">
    <property type="entry name" value="Threonine synthase"/>
    <property type="match status" value="1"/>
</dbReference>
<feature type="binding site" evidence="14">
    <location>
        <begin position="214"/>
        <end position="218"/>
    </location>
    <ligand>
        <name>pyridoxal 5'-phosphate</name>
        <dbReference type="ChEBI" id="CHEBI:597326"/>
    </ligand>
</feature>
<evidence type="ECO:0000256" key="16">
    <source>
        <dbReference type="SAM" id="MobiDB-lite"/>
    </source>
</evidence>
<keyword evidence="7 13" id="KW-0028">Amino-acid biosynthesis</keyword>
<dbReference type="GO" id="GO:0004794">
    <property type="term" value="F:threonine deaminase activity"/>
    <property type="evidence" value="ECO:0007669"/>
    <property type="project" value="TreeGrafter"/>
</dbReference>
<dbReference type="NCBIfam" id="TIGR00260">
    <property type="entry name" value="thrC"/>
    <property type="match status" value="1"/>
</dbReference>
<dbReference type="GO" id="GO:0006565">
    <property type="term" value="P:L-serine catabolic process"/>
    <property type="evidence" value="ECO:0007669"/>
    <property type="project" value="TreeGrafter"/>
</dbReference>
<comment type="similarity">
    <text evidence="4 13">Belongs to the threonine synthase family.</text>
</comment>
<feature type="binding site" evidence="14">
    <location>
        <position position="344"/>
    </location>
    <ligand>
        <name>pyridoxal 5'-phosphate</name>
        <dbReference type="ChEBI" id="CHEBI:597326"/>
    </ligand>
</feature>
<dbReference type="PANTHER" id="PTHR48078:SF6">
    <property type="entry name" value="L-THREONINE DEHYDRATASE CATABOLIC TDCB"/>
    <property type="match status" value="1"/>
</dbReference>
<evidence type="ECO:0000259" key="17">
    <source>
        <dbReference type="Pfam" id="PF00291"/>
    </source>
</evidence>
<gene>
    <name evidence="18" type="ORF">EDD33_0671</name>
</gene>
<dbReference type="GO" id="GO:0006567">
    <property type="term" value="P:L-threonine catabolic process"/>
    <property type="evidence" value="ECO:0007669"/>
    <property type="project" value="TreeGrafter"/>
</dbReference>
<protein>
    <recommendedName>
        <fullName evidence="6 12">Threonine synthase</fullName>
        <ecNumber evidence="5 12">4.2.3.1</ecNumber>
    </recommendedName>
</protein>
<sequence length="380" mass="39320">MSATTTGTPAATGPGGETRVGAATPGVSRQWRGVIEEYRHRLDIPANTPTITLREGGTPMVESAWLSEVTGAEVWLKVEGDNPTGSFKDRGMTVALSVAVGEGAEAVVCASTGNTSASMAAYAARAGIKPLVLVPQGKISAGKLAQAIVHGAQVIMVRGNFDDCLRLSRGLADHYPVALVNSVNPMRLQGQKTASFEVVDVLGDAPDVHVLPTGNAGNVSAYWLGYTEAHRAGETLKLPVMRGWQAAGAAPLVHGAPVADPETVASAIRIGNPASWDLAVDAARSSGGRFRDVTDEQILHAQRELARREGVFVEPASAAGVAGLLLEASEGVRYDDQRVVVTVTGHGLKDIDTALSTFTDLVDTVCDADVESAAGAAGLA</sequence>
<dbReference type="InterPro" id="IPR050147">
    <property type="entry name" value="Ser/Thr_Dehydratase"/>
</dbReference>
<comment type="function">
    <text evidence="2 13">Catalyzes the gamma-elimination of phosphate from L-phosphohomoserine and the beta-addition of water to produce L-threonine.</text>
</comment>
<dbReference type="EMBL" id="RKHO01000001">
    <property type="protein sequence ID" value="ROR89840.1"/>
    <property type="molecule type" value="Genomic_DNA"/>
</dbReference>
<proteinExistence type="inferred from homology"/>
<evidence type="ECO:0000256" key="5">
    <source>
        <dbReference type="ARBA" id="ARBA00013028"/>
    </source>
</evidence>
<dbReference type="InterPro" id="IPR000634">
    <property type="entry name" value="Ser/Thr_deHydtase_PyrdxlP-BS"/>
</dbReference>
<comment type="pathway">
    <text evidence="3 13">Amino-acid biosynthesis; L-threonine biosynthesis; L-threonine from L-aspartate: step 5/5.</text>
</comment>
<dbReference type="InterPro" id="IPR026260">
    <property type="entry name" value="Thr_Synthase_bac/arc"/>
</dbReference>
<comment type="catalytic activity">
    <reaction evidence="11 13">
        <text>O-phospho-L-homoserine + H2O = L-threonine + phosphate</text>
        <dbReference type="Rhea" id="RHEA:10840"/>
        <dbReference type="ChEBI" id="CHEBI:15377"/>
        <dbReference type="ChEBI" id="CHEBI:43474"/>
        <dbReference type="ChEBI" id="CHEBI:57590"/>
        <dbReference type="ChEBI" id="CHEBI:57926"/>
        <dbReference type="EC" id="4.2.3.1"/>
    </reaction>
</comment>
<evidence type="ECO:0000256" key="13">
    <source>
        <dbReference type="PIRNR" id="PIRNR038945"/>
    </source>
</evidence>
<dbReference type="UniPathway" id="UPA00050">
    <property type="reaction ID" value="UER00065"/>
</dbReference>
<evidence type="ECO:0000256" key="12">
    <source>
        <dbReference type="NCBIfam" id="TIGR00260"/>
    </source>
</evidence>
<feature type="region of interest" description="Disordered" evidence="16">
    <location>
        <begin position="1"/>
        <end position="27"/>
    </location>
</feature>
<evidence type="ECO:0000256" key="6">
    <source>
        <dbReference type="ARBA" id="ARBA00018679"/>
    </source>
</evidence>
<evidence type="ECO:0000256" key="14">
    <source>
        <dbReference type="PIRSR" id="PIRSR038945-1"/>
    </source>
</evidence>
<evidence type="ECO:0000256" key="2">
    <source>
        <dbReference type="ARBA" id="ARBA00003648"/>
    </source>
</evidence>
<keyword evidence="10 13" id="KW-0456">Lyase</keyword>
<feature type="compositionally biased region" description="Low complexity" evidence="16">
    <location>
        <begin position="1"/>
        <end position="12"/>
    </location>
</feature>
<dbReference type="GO" id="GO:0009097">
    <property type="term" value="P:isoleucine biosynthetic process"/>
    <property type="evidence" value="ECO:0007669"/>
    <property type="project" value="TreeGrafter"/>
</dbReference>
<dbReference type="GO" id="GO:0009088">
    <property type="term" value="P:threonine biosynthetic process"/>
    <property type="evidence" value="ECO:0007669"/>
    <property type="project" value="UniProtKB-UniRule"/>
</dbReference>
<evidence type="ECO:0000256" key="1">
    <source>
        <dbReference type="ARBA" id="ARBA00001933"/>
    </source>
</evidence>
<dbReference type="Gene3D" id="3.40.50.1100">
    <property type="match status" value="2"/>
</dbReference>
<dbReference type="InterPro" id="IPR001926">
    <property type="entry name" value="TrpB-like_PALP"/>
</dbReference>
<keyword evidence="19" id="KW-1185">Reference proteome</keyword>
<name>A0A3N2CQN5_9ACTN</name>
<evidence type="ECO:0000313" key="18">
    <source>
        <dbReference type="EMBL" id="ROR89840.1"/>
    </source>
</evidence>
<evidence type="ECO:0000256" key="9">
    <source>
        <dbReference type="ARBA" id="ARBA00022898"/>
    </source>
</evidence>